<gene>
    <name evidence="2" type="ORF">DXC51_13435</name>
</gene>
<evidence type="ECO:0000256" key="1">
    <source>
        <dbReference type="SAM" id="Phobius"/>
    </source>
</evidence>
<keyword evidence="1" id="KW-1133">Transmembrane helix</keyword>
<dbReference type="EMBL" id="QVLV01000008">
    <property type="protein sequence ID" value="RGE59796.1"/>
    <property type="molecule type" value="Genomic_DNA"/>
</dbReference>
<reference evidence="2" key="1">
    <citation type="submission" date="2018-08" db="EMBL/GenBank/DDBJ databases">
        <title>A genome reference for cultivated species of the human gut microbiota.</title>
        <authorList>
            <person name="Zou Y."/>
            <person name="Xue W."/>
            <person name="Luo G."/>
        </authorList>
    </citation>
    <scope>NUCLEOTIDE SEQUENCE [LARGE SCALE GENOMIC DNA]</scope>
    <source>
        <strain evidence="2">TF05-5AC</strain>
    </source>
</reference>
<organism evidence="2 3">
    <name type="scientific">Eisenbergiella massiliensis</name>
    <dbReference type="NCBI Taxonomy" id="1720294"/>
    <lineage>
        <taxon>Bacteria</taxon>
        <taxon>Bacillati</taxon>
        <taxon>Bacillota</taxon>
        <taxon>Clostridia</taxon>
        <taxon>Lachnospirales</taxon>
        <taxon>Lachnospiraceae</taxon>
        <taxon>Eisenbergiella</taxon>
    </lineage>
</organism>
<accession>A0A3E3I3Y9</accession>
<dbReference type="AlphaFoldDB" id="A0A3E3I3Y9"/>
<dbReference type="Proteomes" id="UP000260812">
    <property type="component" value="Unassembled WGS sequence"/>
</dbReference>
<protein>
    <submittedName>
        <fullName evidence="2">Uncharacterized protein</fullName>
    </submittedName>
</protein>
<keyword evidence="3" id="KW-1185">Reference proteome</keyword>
<sequence length="79" mass="9300">MKKTIILLYIFGRNKGGRCMKRLNYGILLAISILVAIWFYWTGMGEELLNRISDKFMEERGDKSLLDAAVRKFKRGRER</sequence>
<feature type="transmembrane region" description="Helical" evidence="1">
    <location>
        <begin position="23"/>
        <end position="41"/>
    </location>
</feature>
<name>A0A3E3I3Y9_9FIRM</name>
<comment type="caution">
    <text evidence="2">The sequence shown here is derived from an EMBL/GenBank/DDBJ whole genome shotgun (WGS) entry which is preliminary data.</text>
</comment>
<keyword evidence="1" id="KW-0812">Transmembrane</keyword>
<keyword evidence="1" id="KW-0472">Membrane</keyword>
<evidence type="ECO:0000313" key="2">
    <source>
        <dbReference type="EMBL" id="RGE59796.1"/>
    </source>
</evidence>
<proteinExistence type="predicted"/>
<evidence type="ECO:0000313" key="3">
    <source>
        <dbReference type="Proteomes" id="UP000260812"/>
    </source>
</evidence>